<dbReference type="Proteomes" id="UP001060368">
    <property type="component" value="Chromosome"/>
</dbReference>
<dbReference type="GO" id="GO:0000272">
    <property type="term" value="P:polysaccharide catabolic process"/>
    <property type="evidence" value="ECO:0007669"/>
    <property type="project" value="InterPro"/>
</dbReference>
<keyword evidence="2" id="KW-0378">Hydrolase</keyword>
<keyword evidence="3" id="KW-1185">Reference proteome</keyword>
<reference evidence="2" key="1">
    <citation type="submission" date="2022-04" db="EMBL/GenBank/DDBJ databases">
        <title>Complete genome of Methanoplanus endosymbiosus DSM 3599.</title>
        <authorList>
            <person name="Chen S.-C."/>
            <person name="You Y.-T."/>
            <person name="Zhou Y.-Z."/>
            <person name="Lai M.-C."/>
        </authorList>
    </citation>
    <scope>NUCLEOTIDE SEQUENCE</scope>
    <source>
        <strain evidence="2">DSM 3599</strain>
    </source>
</reference>
<sequence length="552" mass="59463">MTYIKAILRYSITILLILLLPSLTSAISAPYVGIDNVDLVWSESESEDFVNYQLYRDGVLIVTITERMTTEYRAGDLDSGKDYTFRLVENRSDSGPVESSIDVCPGNVNGMLIPGDGNISSKESPVHNYTAAGNYTVSLTVANNGVSSNILNADYIPGSINCDFNDNGVVDIGDISKVAYMVADLTPVDLAADFNDDGKVDVGDAAKIAYYFVGKISEPDSQFGNILDSYSLSDKPGVVVYVTGDKGTYSATAGLSDLEAKKGVSANDLFRIASATKSFVATVVLQLAEEGLIDLDAPIGNYLPEDIASSVANADEATVRDTLQMRSGIPDYMTDGFDDAVEDDPSHWWTAEEVVTYSYDIPPGFSPREKFEYCNNNYVLLQILIEKITGNPLADELENRIFGPVGMNSCYLESPENTGAGIVRGYEEANGKFTDVTMYNDGFGLGDGGIVGNAEDLAKFMPALMNGKFISSNTLSQMLQTVPDDSGDGYGLGIAVIDKPFGRLVGHDGSSGGFASEIYCLPECNTSIVVLTNNFDSEIAEEILFRVAEKMK</sequence>
<evidence type="ECO:0000259" key="1">
    <source>
        <dbReference type="PROSITE" id="PS50093"/>
    </source>
</evidence>
<dbReference type="SUPFAM" id="SSF63446">
    <property type="entry name" value="Type I dockerin domain"/>
    <property type="match status" value="1"/>
</dbReference>
<feature type="domain" description="PKD" evidence="1">
    <location>
        <begin position="115"/>
        <end position="144"/>
    </location>
</feature>
<gene>
    <name evidence="2" type="ORF">L6E24_10290</name>
</gene>
<organism evidence="2 3">
    <name type="scientific">Methanoplanus endosymbiosus</name>
    <dbReference type="NCBI Taxonomy" id="33865"/>
    <lineage>
        <taxon>Archaea</taxon>
        <taxon>Methanobacteriati</taxon>
        <taxon>Methanobacteriota</taxon>
        <taxon>Stenosarchaea group</taxon>
        <taxon>Methanomicrobia</taxon>
        <taxon>Methanomicrobiales</taxon>
        <taxon>Methanomicrobiaceae</taxon>
        <taxon>Methanoplanus</taxon>
    </lineage>
</organism>
<accession>A0A9E7PKU4</accession>
<dbReference type="InterPro" id="IPR013783">
    <property type="entry name" value="Ig-like_fold"/>
</dbReference>
<dbReference type="InterPro" id="IPR012338">
    <property type="entry name" value="Beta-lactam/transpept-like"/>
</dbReference>
<dbReference type="InterPro" id="IPR000601">
    <property type="entry name" value="PKD_dom"/>
</dbReference>
<dbReference type="KEGG" id="mend:L6E24_10290"/>
<dbReference type="CDD" id="cd00146">
    <property type="entry name" value="PKD"/>
    <property type="match status" value="1"/>
</dbReference>
<dbReference type="CDD" id="cd14256">
    <property type="entry name" value="Dockerin_I"/>
    <property type="match status" value="1"/>
</dbReference>
<dbReference type="Pfam" id="PF00144">
    <property type="entry name" value="Beta-lactamase"/>
    <property type="match status" value="1"/>
</dbReference>
<dbReference type="EMBL" id="CP096115">
    <property type="protein sequence ID" value="UUX91750.1"/>
    <property type="molecule type" value="Genomic_DNA"/>
</dbReference>
<dbReference type="InterPro" id="IPR018247">
    <property type="entry name" value="EF_Hand_1_Ca_BS"/>
</dbReference>
<protein>
    <submittedName>
        <fullName evidence="2">Serine hydrolase</fullName>
    </submittedName>
</protein>
<dbReference type="RefSeq" id="WP_257741902.1">
    <property type="nucleotide sequence ID" value="NZ_CP096115.1"/>
</dbReference>
<dbReference type="InterPro" id="IPR035986">
    <property type="entry name" value="PKD_dom_sf"/>
</dbReference>
<dbReference type="Pfam" id="PF18911">
    <property type="entry name" value="PKD_4"/>
    <property type="match status" value="1"/>
</dbReference>
<dbReference type="Gene3D" id="1.10.1330.10">
    <property type="entry name" value="Dockerin domain"/>
    <property type="match status" value="1"/>
</dbReference>
<evidence type="ECO:0000313" key="2">
    <source>
        <dbReference type="EMBL" id="UUX91750.1"/>
    </source>
</evidence>
<dbReference type="InterPro" id="IPR036439">
    <property type="entry name" value="Dockerin_dom_sf"/>
</dbReference>
<dbReference type="SUPFAM" id="SSF56601">
    <property type="entry name" value="beta-lactamase/transpeptidase-like"/>
    <property type="match status" value="1"/>
</dbReference>
<dbReference type="GO" id="GO:0016787">
    <property type="term" value="F:hydrolase activity"/>
    <property type="evidence" value="ECO:0007669"/>
    <property type="project" value="UniProtKB-KW"/>
</dbReference>
<dbReference type="InterPro" id="IPR050491">
    <property type="entry name" value="AmpC-like"/>
</dbReference>
<dbReference type="InterPro" id="IPR001466">
    <property type="entry name" value="Beta-lactam-related"/>
</dbReference>
<dbReference type="SUPFAM" id="SSF49299">
    <property type="entry name" value="PKD domain"/>
    <property type="match status" value="1"/>
</dbReference>
<dbReference type="PROSITE" id="PS50093">
    <property type="entry name" value="PKD"/>
    <property type="match status" value="1"/>
</dbReference>
<proteinExistence type="predicted"/>
<dbReference type="PANTHER" id="PTHR46825">
    <property type="entry name" value="D-ALANYL-D-ALANINE-CARBOXYPEPTIDASE/ENDOPEPTIDASE AMPH"/>
    <property type="match status" value="1"/>
</dbReference>
<name>A0A9E7PKU4_9EURY</name>
<dbReference type="PROSITE" id="PS00018">
    <property type="entry name" value="EF_HAND_1"/>
    <property type="match status" value="1"/>
</dbReference>
<dbReference type="Gene3D" id="2.60.40.10">
    <property type="entry name" value="Immunoglobulins"/>
    <property type="match status" value="2"/>
</dbReference>
<dbReference type="Gene3D" id="3.40.710.10">
    <property type="entry name" value="DD-peptidase/beta-lactamase superfamily"/>
    <property type="match status" value="1"/>
</dbReference>
<dbReference type="AlphaFoldDB" id="A0A9E7PKU4"/>
<evidence type="ECO:0000313" key="3">
    <source>
        <dbReference type="Proteomes" id="UP001060368"/>
    </source>
</evidence>
<dbReference type="GeneID" id="74308093"/>
<dbReference type="PANTHER" id="PTHR46825:SF9">
    <property type="entry name" value="BETA-LACTAMASE-RELATED DOMAIN-CONTAINING PROTEIN"/>
    <property type="match status" value="1"/>
</dbReference>